<evidence type="ECO:0000256" key="5">
    <source>
        <dbReference type="ARBA" id="ARBA00023136"/>
    </source>
</evidence>
<dbReference type="InterPro" id="IPR020846">
    <property type="entry name" value="MFS_dom"/>
</dbReference>
<dbReference type="PROSITE" id="PS50850">
    <property type="entry name" value="MFS"/>
    <property type="match status" value="1"/>
</dbReference>
<feature type="transmembrane region" description="Helical" evidence="6">
    <location>
        <begin position="166"/>
        <end position="183"/>
    </location>
</feature>
<dbReference type="Pfam" id="PF07690">
    <property type="entry name" value="MFS_1"/>
    <property type="match status" value="1"/>
</dbReference>
<dbReference type="Gene3D" id="1.20.1250.20">
    <property type="entry name" value="MFS general substrate transporter like domains"/>
    <property type="match status" value="1"/>
</dbReference>
<feature type="transmembrane region" description="Helical" evidence="6">
    <location>
        <begin position="355"/>
        <end position="372"/>
    </location>
</feature>
<feature type="transmembrane region" description="Helical" evidence="6">
    <location>
        <begin position="204"/>
        <end position="226"/>
    </location>
</feature>
<feature type="transmembrane region" description="Helical" evidence="6">
    <location>
        <begin position="515"/>
        <end position="534"/>
    </location>
</feature>
<feature type="transmembrane region" description="Helical" evidence="6">
    <location>
        <begin position="287"/>
        <end position="309"/>
    </location>
</feature>
<evidence type="ECO:0000256" key="6">
    <source>
        <dbReference type="SAM" id="Phobius"/>
    </source>
</evidence>
<feature type="transmembrane region" description="Helical" evidence="6">
    <location>
        <begin position="138"/>
        <end position="160"/>
    </location>
</feature>
<name>A0AA97AHZ2_9CYAN</name>
<dbReference type="PANTHER" id="PTHR42718">
    <property type="entry name" value="MAJOR FACILITATOR SUPERFAMILY MULTIDRUG TRANSPORTER MFSC"/>
    <property type="match status" value="1"/>
</dbReference>
<feature type="transmembrane region" description="Helical" evidence="6">
    <location>
        <begin position="47"/>
        <end position="67"/>
    </location>
</feature>
<reference evidence="8" key="1">
    <citation type="submission" date="2020-05" db="EMBL/GenBank/DDBJ databases">
        <authorList>
            <person name="Zhu T."/>
            <person name="Keshari N."/>
            <person name="Lu X."/>
        </authorList>
    </citation>
    <scope>NUCLEOTIDE SEQUENCE</scope>
    <source>
        <strain evidence="8">NK1-12</strain>
    </source>
</reference>
<feature type="transmembrane region" description="Helical" evidence="6">
    <location>
        <begin position="246"/>
        <end position="266"/>
    </location>
</feature>
<dbReference type="InterPro" id="IPR036259">
    <property type="entry name" value="MFS_trans_sf"/>
</dbReference>
<keyword evidence="3 6" id="KW-0812">Transmembrane</keyword>
<dbReference type="Gene3D" id="1.20.1720.10">
    <property type="entry name" value="Multidrug resistance protein D"/>
    <property type="match status" value="1"/>
</dbReference>
<keyword evidence="4 6" id="KW-1133">Transmembrane helix</keyword>
<proteinExistence type="predicted"/>
<comment type="subcellular location">
    <subcellularLocation>
        <location evidence="1">Cell membrane</location>
        <topology evidence="1">Multi-pass membrane protein</topology>
    </subcellularLocation>
</comment>
<dbReference type="GO" id="GO:0005886">
    <property type="term" value="C:plasma membrane"/>
    <property type="evidence" value="ECO:0007669"/>
    <property type="project" value="UniProtKB-SubCell"/>
</dbReference>
<feature type="domain" description="Major facilitator superfamily (MFS) profile" evidence="7">
    <location>
        <begin position="13"/>
        <end position="539"/>
    </location>
</feature>
<dbReference type="RefSeq" id="WP_316432777.1">
    <property type="nucleotide sequence ID" value="NZ_CP053586.1"/>
</dbReference>
<organism evidence="8">
    <name type="scientific">Leptolyngbya sp. NK1-12</name>
    <dbReference type="NCBI Taxonomy" id="2547451"/>
    <lineage>
        <taxon>Bacteria</taxon>
        <taxon>Bacillati</taxon>
        <taxon>Cyanobacteriota</taxon>
        <taxon>Cyanophyceae</taxon>
        <taxon>Leptolyngbyales</taxon>
        <taxon>Leptolyngbyaceae</taxon>
        <taxon>Leptolyngbya group</taxon>
        <taxon>Leptolyngbya</taxon>
    </lineage>
</organism>
<dbReference type="EMBL" id="CP053586">
    <property type="protein sequence ID" value="WNZ21527.1"/>
    <property type="molecule type" value="Genomic_DNA"/>
</dbReference>
<feature type="transmembrane region" description="Helical" evidence="6">
    <location>
        <begin position="384"/>
        <end position="402"/>
    </location>
</feature>
<protein>
    <submittedName>
        <fullName evidence="8">MFS transporter</fullName>
    </submittedName>
</protein>
<feature type="transmembrane region" description="Helical" evidence="6">
    <location>
        <begin position="321"/>
        <end position="343"/>
    </location>
</feature>
<dbReference type="AlphaFoldDB" id="A0AA97AHZ2"/>
<evidence type="ECO:0000256" key="3">
    <source>
        <dbReference type="ARBA" id="ARBA00022692"/>
    </source>
</evidence>
<keyword evidence="5 6" id="KW-0472">Membrane</keyword>
<accession>A0AA97AHZ2</accession>
<keyword evidence="2" id="KW-0813">Transport</keyword>
<evidence type="ECO:0000256" key="4">
    <source>
        <dbReference type="ARBA" id="ARBA00022989"/>
    </source>
</evidence>
<gene>
    <name evidence="8" type="ORF">HJG54_00700</name>
</gene>
<dbReference type="PANTHER" id="PTHR42718:SF9">
    <property type="entry name" value="MAJOR FACILITATOR SUPERFAMILY MULTIDRUG TRANSPORTER MFSC"/>
    <property type="match status" value="1"/>
</dbReference>
<feature type="transmembrane region" description="Helical" evidence="6">
    <location>
        <begin position="79"/>
        <end position="96"/>
    </location>
</feature>
<feature type="transmembrane region" description="Helical" evidence="6">
    <location>
        <begin position="102"/>
        <end position="126"/>
    </location>
</feature>
<evidence type="ECO:0000313" key="8">
    <source>
        <dbReference type="EMBL" id="WNZ21527.1"/>
    </source>
</evidence>
<dbReference type="InterPro" id="IPR011701">
    <property type="entry name" value="MFS"/>
</dbReference>
<feature type="transmembrane region" description="Helical" evidence="6">
    <location>
        <begin position="12"/>
        <end position="35"/>
    </location>
</feature>
<evidence type="ECO:0000259" key="7">
    <source>
        <dbReference type="PROSITE" id="PS50850"/>
    </source>
</evidence>
<evidence type="ECO:0000256" key="1">
    <source>
        <dbReference type="ARBA" id="ARBA00004651"/>
    </source>
</evidence>
<dbReference type="GO" id="GO:0022857">
    <property type="term" value="F:transmembrane transporter activity"/>
    <property type="evidence" value="ECO:0007669"/>
    <property type="project" value="InterPro"/>
</dbReference>
<evidence type="ECO:0000256" key="2">
    <source>
        <dbReference type="ARBA" id="ARBA00022448"/>
    </source>
</evidence>
<dbReference type="SUPFAM" id="SSF103473">
    <property type="entry name" value="MFS general substrate transporter"/>
    <property type="match status" value="1"/>
</dbReference>
<sequence>MEQAEPLQLRRKGFWAISLTLFMIAYNVSVIPAIMPRIVSDLQTSVGYIQSILVLFSLVAASFAPTTENLCRFYGRTPVFQMGLILYGIGIGLTALSPSIGVLAISFSLLTGLAATPLISTPWSIVDLIYDGKAEDQANVGLIVASALGGLSGVLLGGYLASQFSWRWAFVPSFVVLILIGVLRQSLPKLIIRCQQPIDWVGGLLSFLGLSSILMGISLGGEFGWWKPKQLFSIAGVVLPPFSISIVPTLIAVGVILLGFFIFWQRRQANQRMASLLRVGLLRNQKFVLGMLTAMLHTLITTGLQFNFFQFVPVAMSLNPFQTALTIIPYNITMIITVISTLKLLKLGDRIPPKYIVYSGIALLAIGIGVIYRNLHLQITSLELMPGLILMGMGSGLFLSHISRLTYADVSRHEKPEGSGIYNPVQNLGSSLGRAILGTLLIFYASKGIVDGILEKLSKALPPAQRGQLIADLQEMIQTLSQQEIRKVLGERLPPEIQSLIYPISLEAAMAGMRTSLLIALLFTVVCFLLSTRLPKYPSKHS</sequence>